<dbReference type="InterPro" id="IPR052513">
    <property type="entry name" value="Thioester_dehydratase-like"/>
</dbReference>
<dbReference type="AlphaFoldDB" id="A0A4R9G6E6"/>
<sequence>MQTAELNALTGKKCKSCGFEATDPVVSCTSCGSEDVEPKTFSGKGKVYTYTVVHVGFGHLASRAPYVLAVIELEEGAKTMGLIEGEYQGKPITESVAIDMPVQFLRTEEKTGFIFKSA</sequence>
<dbReference type="EMBL" id="RQEP01000005">
    <property type="protein sequence ID" value="TGK06765.1"/>
    <property type="molecule type" value="Genomic_DNA"/>
</dbReference>
<name>A0A4R9G6E6_9LEPT</name>
<keyword evidence="3" id="KW-1185">Reference proteome</keyword>
<reference evidence="2" key="1">
    <citation type="journal article" date="2019" name="PLoS Negl. Trop. Dis.">
        <title>Revisiting the worldwide diversity of Leptospira species in the environment.</title>
        <authorList>
            <person name="Vincent A.T."/>
            <person name="Schiettekatte O."/>
            <person name="Bourhy P."/>
            <person name="Veyrier F.J."/>
            <person name="Picardeau M."/>
        </authorList>
    </citation>
    <scope>NUCLEOTIDE SEQUENCE [LARGE SCALE GENOMIC DNA]</scope>
    <source>
        <strain evidence="2">SSS9</strain>
    </source>
</reference>
<dbReference type="RefSeq" id="WP_135583933.1">
    <property type="nucleotide sequence ID" value="NZ_RQEP01000005.1"/>
</dbReference>
<evidence type="ECO:0000313" key="3">
    <source>
        <dbReference type="Proteomes" id="UP000297453"/>
    </source>
</evidence>
<evidence type="ECO:0000313" key="2">
    <source>
        <dbReference type="EMBL" id="TGK06765.1"/>
    </source>
</evidence>
<dbReference type="InterPro" id="IPR002878">
    <property type="entry name" value="ChsH2_C"/>
</dbReference>
<comment type="caution">
    <text evidence="2">The sequence shown here is derived from an EMBL/GenBank/DDBJ whole genome shotgun (WGS) entry which is preliminary data.</text>
</comment>
<accession>A0A4R9G6E6</accession>
<organism evidence="2 3">
    <name type="scientific">Leptospira semungkisensis</name>
    <dbReference type="NCBI Taxonomy" id="2484985"/>
    <lineage>
        <taxon>Bacteria</taxon>
        <taxon>Pseudomonadati</taxon>
        <taxon>Spirochaetota</taxon>
        <taxon>Spirochaetia</taxon>
        <taxon>Leptospirales</taxon>
        <taxon>Leptospiraceae</taxon>
        <taxon>Leptospira</taxon>
    </lineage>
</organism>
<dbReference type="Proteomes" id="UP000297453">
    <property type="component" value="Unassembled WGS sequence"/>
</dbReference>
<evidence type="ECO:0000259" key="1">
    <source>
        <dbReference type="Pfam" id="PF01796"/>
    </source>
</evidence>
<dbReference type="PANTHER" id="PTHR34075">
    <property type="entry name" value="BLR3430 PROTEIN"/>
    <property type="match status" value="1"/>
</dbReference>
<feature type="domain" description="ChsH2 C-terminal OB-fold" evidence="1">
    <location>
        <begin position="41"/>
        <end position="103"/>
    </location>
</feature>
<protein>
    <recommendedName>
        <fullName evidence="1">ChsH2 C-terminal OB-fold domain-containing protein</fullName>
    </recommendedName>
</protein>
<dbReference type="Pfam" id="PF01796">
    <property type="entry name" value="OB_ChsH2_C"/>
    <property type="match status" value="1"/>
</dbReference>
<dbReference type="SUPFAM" id="SSF50249">
    <property type="entry name" value="Nucleic acid-binding proteins"/>
    <property type="match status" value="1"/>
</dbReference>
<dbReference type="PANTHER" id="PTHR34075:SF5">
    <property type="entry name" value="BLR3430 PROTEIN"/>
    <property type="match status" value="1"/>
</dbReference>
<dbReference type="InterPro" id="IPR012340">
    <property type="entry name" value="NA-bd_OB-fold"/>
</dbReference>
<gene>
    <name evidence="2" type="ORF">EHO59_01115</name>
</gene>
<dbReference type="OrthoDB" id="9785144at2"/>
<proteinExistence type="predicted"/>